<dbReference type="EMBL" id="LR031877">
    <property type="protein sequence ID" value="VDD44390.1"/>
    <property type="molecule type" value="Genomic_DNA"/>
</dbReference>
<protein>
    <submittedName>
        <fullName evidence="1">Uncharacterized protein</fullName>
    </submittedName>
</protein>
<reference evidence="1" key="1">
    <citation type="submission" date="2018-11" db="EMBL/GenBank/DDBJ databases">
        <authorList>
            <consortium name="Genoscope - CEA"/>
            <person name="William W."/>
        </authorList>
    </citation>
    <scope>NUCLEOTIDE SEQUENCE</scope>
</reference>
<evidence type="ECO:0000313" key="1">
    <source>
        <dbReference type="EMBL" id="VDD44390.1"/>
    </source>
</evidence>
<feature type="non-terminal residue" evidence="1">
    <location>
        <position position="1"/>
    </location>
</feature>
<sequence>CYLHALSLLTSLAVQIRYTIFIRESMIGDGKSL</sequence>
<dbReference type="AlphaFoldDB" id="A0A3P6EX04"/>
<gene>
    <name evidence="1" type="ORF">BOLC5T31937H</name>
</gene>
<accession>A0A3P6EX04</accession>
<name>A0A3P6EX04_BRAOL</name>
<organism evidence="1">
    <name type="scientific">Brassica oleracea</name>
    <name type="common">Wild cabbage</name>
    <dbReference type="NCBI Taxonomy" id="3712"/>
    <lineage>
        <taxon>Eukaryota</taxon>
        <taxon>Viridiplantae</taxon>
        <taxon>Streptophyta</taxon>
        <taxon>Embryophyta</taxon>
        <taxon>Tracheophyta</taxon>
        <taxon>Spermatophyta</taxon>
        <taxon>Magnoliopsida</taxon>
        <taxon>eudicotyledons</taxon>
        <taxon>Gunneridae</taxon>
        <taxon>Pentapetalae</taxon>
        <taxon>rosids</taxon>
        <taxon>malvids</taxon>
        <taxon>Brassicales</taxon>
        <taxon>Brassicaceae</taxon>
        <taxon>Brassiceae</taxon>
        <taxon>Brassica</taxon>
    </lineage>
</organism>
<proteinExistence type="predicted"/>